<dbReference type="SUPFAM" id="SSF52091">
    <property type="entry name" value="SpoIIaa-like"/>
    <property type="match status" value="1"/>
</dbReference>
<reference evidence="2 3" key="1">
    <citation type="submission" date="2024-09" db="EMBL/GenBank/DDBJ databases">
        <authorList>
            <person name="Sun Q."/>
            <person name="Mori K."/>
        </authorList>
    </citation>
    <scope>NUCLEOTIDE SEQUENCE [LARGE SCALE GENOMIC DNA]</scope>
    <source>
        <strain evidence="2 3">CECT 8064</strain>
    </source>
</reference>
<protein>
    <submittedName>
        <fullName evidence="2">Lipid asymmetry maintenance protein MlaB</fullName>
    </submittedName>
</protein>
<name>A0ABV5HMQ4_9VIBR</name>
<dbReference type="Gene3D" id="3.30.750.24">
    <property type="entry name" value="STAS domain"/>
    <property type="match status" value="1"/>
</dbReference>
<dbReference type="PROSITE" id="PS50801">
    <property type="entry name" value="STAS"/>
    <property type="match status" value="1"/>
</dbReference>
<dbReference type="Proteomes" id="UP001589645">
    <property type="component" value="Unassembled WGS sequence"/>
</dbReference>
<proteinExistence type="predicted"/>
<dbReference type="InterPro" id="IPR058548">
    <property type="entry name" value="MlaB-like_STAS"/>
</dbReference>
<feature type="domain" description="STAS" evidence="1">
    <location>
        <begin position="1"/>
        <end position="95"/>
    </location>
</feature>
<dbReference type="InterPro" id="IPR036513">
    <property type="entry name" value="STAS_dom_sf"/>
</dbReference>
<dbReference type="EMBL" id="JBHMEP010000002">
    <property type="protein sequence ID" value="MFB9135526.1"/>
    <property type="molecule type" value="Genomic_DNA"/>
</dbReference>
<evidence type="ECO:0000259" key="1">
    <source>
        <dbReference type="PROSITE" id="PS50801"/>
    </source>
</evidence>
<evidence type="ECO:0000313" key="3">
    <source>
        <dbReference type="Proteomes" id="UP001589645"/>
    </source>
</evidence>
<keyword evidence="3" id="KW-1185">Reference proteome</keyword>
<accession>A0ABV5HMQ4</accession>
<dbReference type="InterPro" id="IPR052746">
    <property type="entry name" value="MlaB_ABC_Transporter"/>
</dbReference>
<evidence type="ECO:0000313" key="2">
    <source>
        <dbReference type="EMBL" id="MFB9135526.1"/>
    </source>
</evidence>
<organism evidence="2 3">
    <name type="scientific">Vibrio olivae</name>
    <dbReference type="NCBI Taxonomy" id="1243002"/>
    <lineage>
        <taxon>Bacteria</taxon>
        <taxon>Pseudomonadati</taxon>
        <taxon>Pseudomonadota</taxon>
        <taxon>Gammaproteobacteria</taxon>
        <taxon>Vibrionales</taxon>
        <taxon>Vibrionaceae</taxon>
        <taxon>Vibrio</taxon>
    </lineage>
</organism>
<dbReference type="PANTHER" id="PTHR35849:SF2">
    <property type="entry name" value="BLR2341 PROTEIN"/>
    <property type="match status" value="1"/>
</dbReference>
<dbReference type="InterPro" id="IPR002645">
    <property type="entry name" value="STAS_dom"/>
</dbReference>
<comment type="caution">
    <text evidence="2">The sequence shown here is derived from an EMBL/GenBank/DDBJ whole genome shotgun (WGS) entry which is preliminary data.</text>
</comment>
<gene>
    <name evidence="2" type="ORF">ACFFUV_11195</name>
</gene>
<dbReference type="PANTHER" id="PTHR35849">
    <property type="entry name" value="BLR2341 PROTEIN"/>
    <property type="match status" value="1"/>
</dbReference>
<dbReference type="RefSeq" id="WP_390192524.1">
    <property type="nucleotide sequence ID" value="NZ_JBHMEP010000002.1"/>
</dbReference>
<sequence>MDCLLNETLDISTVLDSTEHYKQWLADSNQALNLDASDVSRVDAAGIQALASLFLTAEKNQQKVTLNNSPKVLTDGITILGLTTVIDVSQRVDKE</sequence>
<dbReference type="Pfam" id="PF13466">
    <property type="entry name" value="STAS_2"/>
    <property type="match status" value="1"/>
</dbReference>